<dbReference type="EMBL" id="LDRC01000056">
    <property type="protein sequence ID" value="KTR51335.1"/>
    <property type="molecule type" value="Genomic_DNA"/>
</dbReference>
<comment type="caution">
    <text evidence="1">The sequence shown here is derived from an EMBL/GenBank/DDBJ whole genome shotgun (WGS) entry which is preliminary data.</text>
</comment>
<dbReference type="RefSeq" id="WP_058750068.1">
    <property type="nucleotide sequence ID" value="NZ_LDRC01000056.1"/>
</dbReference>
<proteinExistence type="predicted"/>
<protein>
    <recommendedName>
        <fullName evidence="3">Fungal lipase-like domain-containing protein</fullName>
    </recommendedName>
</protein>
<dbReference type="SUPFAM" id="SSF53474">
    <property type="entry name" value="alpha/beta-Hydrolases"/>
    <property type="match status" value="1"/>
</dbReference>
<dbReference type="OrthoDB" id="5095936at2"/>
<evidence type="ECO:0000313" key="2">
    <source>
        <dbReference type="Proteomes" id="UP000072763"/>
    </source>
</evidence>
<dbReference type="Gene3D" id="3.40.50.1820">
    <property type="entry name" value="alpha/beta hydrolase"/>
    <property type="match status" value="1"/>
</dbReference>
<name>A0A147DPG9_9MICO</name>
<dbReference type="AlphaFoldDB" id="A0A147DPG9"/>
<organism evidence="1 2">
    <name type="scientific">Curtobacterium oceanosedimentum</name>
    <dbReference type="NCBI Taxonomy" id="465820"/>
    <lineage>
        <taxon>Bacteria</taxon>
        <taxon>Bacillati</taxon>
        <taxon>Actinomycetota</taxon>
        <taxon>Actinomycetes</taxon>
        <taxon>Micrococcales</taxon>
        <taxon>Microbacteriaceae</taxon>
        <taxon>Curtobacterium</taxon>
    </lineage>
</organism>
<sequence length="512" mass="52910">MSDGIKVDYAEIDRLTTGITALNAFAGPLVPKVGALSADGDLLASAILSPGTALAAEGAVLNASAQLSVTIVSTGALVIITASFSKVYEAAEEALAQAALEVAVPIAATTIRITRGLDNLYETAVAVKLLIQAAADNGLFEDVAVITALSMAQAGRDAHDTDGNILDRLQEFTSSLGDHFTENFVMALPAMSPGIIAAENEFLSGLRARGSYEQVLSTLLSAGRQFGFFDDGDAPLGSYYGMDTTFARAQSASQDAGRSIFGDVDHFESLLDGNGNIVPDDLTSLWASAAQIDSMGKEPTTKENQFADIRIIKNETGDGPTYTVQIPSTQSWNPKAGAGPNDLTSDAIAMRYGSQTALAQAVRDALVAENVGDSPIMLVGFSLGGITAGAIAADPGSLNVQQVVTAGSPIGAMDIPTSTKVLTFESSLDPVAPLDGVPNPASWTAVTGDPPALHSDEGAVSVGSAHSAARYGMMAEDAHRVAGPGSAYRQSEVDVSRFLSGTKTVTDYQARR</sequence>
<dbReference type="PATRIC" id="fig|465820.4.peg.2335"/>
<accession>A0A147DPG9</accession>
<gene>
    <name evidence="1" type="ORF">NS359_10790</name>
</gene>
<dbReference type="InterPro" id="IPR029058">
    <property type="entry name" value="AB_hydrolase_fold"/>
</dbReference>
<reference evidence="1 2" key="1">
    <citation type="journal article" date="2016" name="Front. Microbiol.">
        <title>Genomic Resource of Rice Seed Associated Bacteria.</title>
        <authorList>
            <person name="Midha S."/>
            <person name="Bansal K."/>
            <person name="Sharma S."/>
            <person name="Kumar N."/>
            <person name="Patil P.P."/>
            <person name="Chaudhry V."/>
            <person name="Patil P.B."/>
        </authorList>
    </citation>
    <scope>NUCLEOTIDE SEQUENCE [LARGE SCALE GENOMIC DNA]</scope>
    <source>
        <strain evidence="1 2">NS359</strain>
    </source>
</reference>
<dbReference type="Proteomes" id="UP000072763">
    <property type="component" value="Unassembled WGS sequence"/>
</dbReference>
<evidence type="ECO:0000313" key="1">
    <source>
        <dbReference type="EMBL" id="KTR51335.1"/>
    </source>
</evidence>
<evidence type="ECO:0008006" key="3">
    <source>
        <dbReference type="Google" id="ProtNLM"/>
    </source>
</evidence>